<evidence type="ECO:0000259" key="20">
    <source>
        <dbReference type="Pfam" id="PF14793"/>
    </source>
</evidence>
<evidence type="ECO:0000256" key="10">
    <source>
        <dbReference type="ARBA" id="ARBA00052189"/>
    </source>
</evidence>
<dbReference type="GO" id="GO:0005829">
    <property type="term" value="C:cytosol"/>
    <property type="evidence" value="ECO:0007669"/>
    <property type="project" value="TreeGrafter"/>
</dbReference>
<organism evidence="21 22">
    <name type="scientific">Pseudidiomarina homiensis</name>
    <dbReference type="NCBI Taxonomy" id="364198"/>
    <lineage>
        <taxon>Bacteria</taxon>
        <taxon>Pseudomonadati</taxon>
        <taxon>Pseudomonadota</taxon>
        <taxon>Gammaproteobacteria</taxon>
        <taxon>Alteromonadales</taxon>
        <taxon>Idiomarinaceae</taxon>
        <taxon>Pseudidiomarina</taxon>
    </lineage>
</organism>
<dbReference type="EC" id="3.2.2.4" evidence="3"/>
<gene>
    <name evidence="21" type="ORF">CWI70_03480</name>
</gene>
<dbReference type="OrthoDB" id="9801098at2"/>
<accession>A0A432Y4M4</accession>
<evidence type="ECO:0000256" key="5">
    <source>
        <dbReference type="ARBA" id="ARBA00031983"/>
    </source>
</evidence>
<evidence type="ECO:0000256" key="9">
    <source>
        <dbReference type="ARBA" id="ARBA00052113"/>
    </source>
</evidence>
<dbReference type="EMBL" id="PIPX01000001">
    <property type="protein sequence ID" value="RUO55856.1"/>
    <property type="molecule type" value="Genomic_DNA"/>
</dbReference>
<evidence type="ECO:0000313" key="21">
    <source>
        <dbReference type="EMBL" id="RUO55856.1"/>
    </source>
</evidence>
<dbReference type="InterPro" id="IPR049788">
    <property type="entry name" value="PpnN"/>
</dbReference>
<evidence type="ECO:0000256" key="12">
    <source>
        <dbReference type="ARBA" id="ARBA00066754"/>
    </source>
</evidence>
<comment type="catalytic activity">
    <reaction evidence="11">
        <text>a pyrimidine ribonucleoside 5'-phosphate + H2O = a pyrimidine nucleobase + D-ribose 5-phosphate</text>
        <dbReference type="Rhea" id="RHEA:13425"/>
        <dbReference type="ChEBI" id="CHEBI:15377"/>
        <dbReference type="ChEBI" id="CHEBI:26432"/>
        <dbReference type="ChEBI" id="CHEBI:78346"/>
        <dbReference type="ChEBI" id="CHEBI:138238"/>
        <dbReference type="EC" id="3.2.2.10"/>
    </reaction>
</comment>
<dbReference type="EC" id="3.2.2.10" evidence="12"/>
<comment type="catalytic activity">
    <reaction evidence="1">
        <text>AMP + H2O = D-ribose 5-phosphate + adenine</text>
        <dbReference type="Rhea" id="RHEA:20129"/>
        <dbReference type="ChEBI" id="CHEBI:15377"/>
        <dbReference type="ChEBI" id="CHEBI:16708"/>
        <dbReference type="ChEBI" id="CHEBI:78346"/>
        <dbReference type="ChEBI" id="CHEBI:456215"/>
        <dbReference type="EC" id="3.2.2.4"/>
    </reaction>
</comment>
<dbReference type="NCBIfam" id="NF038390">
    <property type="entry name" value="Nsidase_PpnN"/>
    <property type="match status" value="1"/>
</dbReference>
<evidence type="ECO:0000259" key="19">
    <source>
        <dbReference type="Pfam" id="PF11892"/>
    </source>
</evidence>
<dbReference type="InterPro" id="IPR052341">
    <property type="entry name" value="LOG_family_nucleotidases"/>
</dbReference>
<dbReference type="Gene3D" id="3.30.1850.10">
    <property type="entry name" value="MoCo carrier protein-like"/>
    <property type="match status" value="1"/>
</dbReference>
<dbReference type="SUPFAM" id="SSF102405">
    <property type="entry name" value="MCP/YpsA-like"/>
    <property type="match status" value="1"/>
</dbReference>
<comment type="catalytic activity">
    <reaction evidence="9">
        <text>IMP + H2O = hypoxanthine + D-ribose 5-phosphate</text>
        <dbReference type="Rhea" id="RHEA:20469"/>
        <dbReference type="ChEBI" id="CHEBI:15377"/>
        <dbReference type="ChEBI" id="CHEBI:17368"/>
        <dbReference type="ChEBI" id="CHEBI:58053"/>
        <dbReference type="ChEBI" id="CHEBI:78346"/>
    </reaction>
</comment>
<comment type="catalytic activity">
    <reaction evidence="8">
        <text>GMP + H2O = guanine + D-ribose 5-phosphate</text>
        <dbReference type="Rhea" id="RHEA:52708"/>
        <dbReference type="ChEBI" id="CHEBI:15377"/>
        <dbReference type="ChEBI" id="CHEBI:16235"/>
        <dbReference type="ChEBI" id="CHEBI:58115"/>
        <dbReference type="ChEBI" id="CHEBI:78346"/>
    </reaction>
</comment>
<evidence type="ECO:0000256" key="13">
    <source>
        <dbReference type="ARBA" id="ARBA00073719"/>
    </source>
</evidence>
<dbReference type="InterPro" id="IPR021826">
    <property type="entry name" value="PpnN_C"/>
</dbReference>
<dbReference type="Pfam" id="PF14793">
    <property type="entry name" value="DUF4478"/>
    <property type="match status" value="1"/>
</dbReference>
<comment type="similarity">
    <text evidence="2">Belongs to the LOG family.</text>
</comment>
<evidence type="ECO:0000256" key="7">
    <source>
        <dbReference type="ARBA" id="ARBA00050647"/>
    </source>
</evidence>
<dbReference type="PANTHER" id="PTHR43393">
    <property type="entry name" value="CYTOKININ RIBOSIDE 5'-MONOPHOSPHATE PHOSPHORIBOHYDROLASE"/>
    <property type="match status" value="1"/>
</dbReference>
<name>A0A432Y4M4_9GAMM</name>
<proteinExistence type="inferred from homology"/>
<dbReference type="InterPro" id="IPR031100">
    <property type="entry name" value="LOG_fam"/>
</dbReference>
<dbReference type="Gene3D" id="3.40.50.450">
    <property type="match status" value="1"/>
</dbReference>
<sequence length="451" mass="50323">MRITISPRGSMSLLSQLEIDRLQQSSDEQLYRLFRNCCLAVLNAGSNTDSSEEIFNKYEDFDVNVIKCERGVQLELVNPPEEAFVDGKLIAGMQELVEAVLRDILFTGERYNAQTLDSADTHTLTHVVFDILRNAQVVQPNLEPNMIVCWGGHSINEIEYKYTKEVGYHLGLRALNICTGCGPGAMKGPMKGATIGHAKQRIADGRYLGFTEPGIIAAEPPNPIVNELVIMPDIEKRLEAFVRCAHGIVIFPGGAGTAEELLYILGILMHPANDKQVFPLVLTGPASSKGYFEAIDDFVVATLGEEARKLYTIIIDDPVAVARHMCNATHDVKEYRRETGDSYCFNWTLHIDEPFQRPFAPTHENVANLNLHREQEPQLLAADLRRAFSAIVAGNVKDEGIRAIRANGVFEIHGEKEMMRKLDVLLQAFVEQGRMKLPGSVYHPCYRVITD</sequence>
<evidence type="ECO:0000256" key="1">
    <source>
        <dbReference type="ARBA" id="ARBA00000274"/>
    </source>
</evidence>
<keyword evidence="22" id="KW-1185">Reference proteome</keyword>
<dbReference type="RefSeq" id="WP_126770603.1">
    <property type="nucleotide sequence ID" value="NZ_JANQBU010000001.1"/>
</dbReference>
<comment type="catalytic activity">
    <reaction evidence="6">
        <text>dTMP + H2O = 2-deoxy-D-ribose 5-phosphate + thymine</text>
        <dbReference type="Rhea" id="RHEA:52712"/>
        <dbReference type="ChEBI" id="CHEBI:15377"/>
        <dbReference type="ChEBI" id="CHEBI:17821"/>
        <dbReference type="ChEBI" id="CHEBI:62877"/>
        <dbReference type="ChEBI" id="CHEBI:63528"/>
    </reaction>
</comment>
<protein>
    <recommendedName>
        <fullName evidence="13">Pyrimidine/purine nucleotide 5'-monophosphate nucleosidase</fullName>
        <ecNumber evidence="12">3.2.2.10</ecNumber>
        <ecNumber evidence="3">3.2.2.4</ecNumber>
    </recommendedName>
    <alternativeName>
        <fullName evidence="5">AMP nucleosidase</fullName>
    </alternativeName>
    <alternativeName>
        <fullName evidence="16">CMP nucleosidase</fullName>
    </alternativeName>
    <alternativeName>
        <fullName evidence="15">GMP nucleosidase</fullName>
    </alternativeName>
    <alternativeName>
        <fullName evidence="17">IMP nucleosidase</fullName>
    </alternativeName>
    <alternativeName>
        <fullName evidence="18">UMP nucleosidase</fullName>
    </alternativeName>
    <alternativeName>
        <fullName evidence="14">dTMP nucleosidase</fullName>
    </alternativeName>
</protein>
<evidence type="ECO:0000256" key="16">
    <source>
        <dbReference type="ARBA" id="ARBA00082596"/>
    </source>
</evidence>
<dbReference type="Proteomes" id="UP000287649">
    <property type="component" value="Unassembled WGS sequence"/>
</dbReference>
<feature type="domain" description="Pyrimidine/purine nucleotide 5'-monophosphate nucleosidase N-terminal" evidence="20">
    <location>
        <begin position="4"/>
        <end position="110"/>
    </location>
</feature>
<evidence type="ECO:0000256" key="11">
    <source>
        <dbReference type="ARBA" id="ARBA00052586"/>
    </source>
</evidence>
<dbReference type="Pfam" id="PF03641">
    <property type="entry name" value="Lysine_decarbox"/>
    <property type="match status" value="1"/>
</dbReference>
<comment type="catalytic activity">
    <reaction evidence="10">
        <text>CMP + H2O = cytosine + D-ribose 5-phosphate</text>
        <dbReference type="Rhea" id="RHEA:30075"/>
        <dbReference type="ChEBI" id="CHEBI:15377"/>
        <dbReference type="ChEBI" id="CHEBI:16040"/>
        <dbReference type="ChEBI" id="CHEBI:60377"/>
        <dbReference type="ChEBI" id="CHEBI:78346"/>
        <dbReference type="EC" id="3.2.2.10"/>
    </reaction>
</comment>
<keyword evidence="4" id="KW-0378">Hydrolase</keyword>
<dbReference type="FunFam" id="3.30.1850.10:FF:000001">
    <property type="entry name" value="LOG family protein YgdH"/>
    <property type="match status" value="1"/>
</dbReference>
<feature type="domain" description="Pyrimidine/purine nucleotide 5'-monophosphate nucleosidase C-terminal" evidence="19">
    <location>
        <begin position="330"/>
        <end position="449"/>
    </location>
</feature>
<comment type="caution">
    <text evidence="21">The sequence shown here is derived from an EMBL/GenBank/DDBJ whole genome shotgun (WGS) entry which is preliminary data.</text>
</comment>
<dbReference type="InterPro" id="IPR027820">
    <property type="entry name" value="PpnN_N"/>
</dbReference>
<dbReference type="PANTHER" id="PTHR43393:SF1">
    <property type="entry name" value="PYRIMIDINE_PURINE NUCLEOTIDE 5'-MONOPHOSPHATE NUCLEOSIDASE"/>
    <property type="match status" value="1"/>
</dbReference>
<evidence type="ECO:0000256" key="6">
    <source>
        <dbReference type="ARBA" id="ARBA00050093"/>
    </source>
</evidence>
<reference evidence="22" key="1">
    <citation type="journal article" date="2018" name="Front. Microbiol.">
        <title>Genome-Based Analysis Reveals the Taxonomy and Diversity of the Family Idiomarinaceae.</title>
        <authorList>
            <person name="Liu Y."/>
            <person name="Lai Q."/>
            <person name="Shao Z."/>
        </authorList>
    </citation>
    <scope>NUCLEOTIDE SEQUENCE [LARGE SCALE GENOMIC DNA]</scope>
    <source>
        <strain evidence="22">PO-M2</strain>
    </source>
</reference>
<dbReference type="FunFam" id="3.40.50.450:FF:000007">
    <property type="entry name" value="LOG family protein ygdH"/>
    <property type="match status" value="1"/>
</dbReference>
<evidence type="ECO:0000313" key="22">
    <source>
        <dbReference type="Proteomes" id="UP000287649"/>
    </source>
</evidence>
<evidence type="ECO:0000256" key="2">
    <source>
        <dbReference type="ARBA" id="ARBA00006763"/>
    </source>
</evidence>
<evidence type="ECO:0000256" key="4">
    <source>
        <dbReference type="ARBA" id="ARBA00022801"/>
    </source>
</evidence>
<dbReference type="GO" id="GO:0047405">
    <property type="term" value="F:pyrimidine-5'-nucleotide nucleosidase activity"/>
    <property type="evidence" value="ECO:0007669"/>
    <property type="project" value="UniProtKB-EC"/>
</dbReference>
<dbReference type="AlphaFoldDB" id="A0A432Y4M4"/>
<evidence type="ECO:0000256" key="3">
    <source>
        <dbReference type="ARBA" id="ARBA00011985"/>
    </source>
</evidence>
<evidence type="ECO:0000256" key="14">
    <source>
        <dbReference type="ARBA" id="ARBA00078101"/>
    </source>
</evidence>
<evidence type="ECO:0000256" key="8">
    <source>
        <dbReference type="ARBA" id="ARBA00051083"/>
    </source>
</evidence>
<evidence type="ECO:0000256" key="15">
    <source>
        <dbReference type="ARBA" id="ARBA00082430"/>
    </source>
</evidence>
<evidence type="ECO:0000256" key="18">
    <source>
        <dbReference type="ARBA" id="ARBA00083890"/>
    </source>
</evidence>
<dbReference type="InterPro" id="IPR037153">
    <property type="entry name" value="PpnN-like_sf"/>
</dbReference>
<evidence type="ECO:0000256" key="17">
    <source>
        <dbReference type="ARBA" id="ARBA00083539"/>
    </source>
</evidence>
<dbReference type="Pfam" id="PF11892">
    <property type="entry name" value="PpnN_C"/>
    <property type="match status" value="1"/>
</dbReference>
<dbReference type="GO" id="GO:0008714">
    <property type="term" value="F:AMP nucleosidase activity"/>
    <property type="evidence" value="ECO:0007669"/>
    <property type="project" value="UniProtKB-EC"/>
</dbReference>
<comment type="catalytic activity">
    <reaction evidence="7">
        <text>UMP + H2O = D-ribose 5-phosphate + uracil</text>
        <dbReference type="Rhea" id="RHEA:52704"/>
        <dbReference type="ChEBI" id="CHEBI:15377"/>
        <dbReference type="ChEBI" id="CHEBI:17568"/>
        <dbReference type="ChEBI" id="CHEBI:57865"/>
        <dbReference type="ChEBI" id="CHEBI:78346"/>
    </reaction>
</comment>